<dbReference type="PANTHER" id="PTHR28626:SF3">
    <property type="entry name" value="SRR1-LIKE PROTEIN"/>
    <property type="match status" value="1"/>
</dbReference>
<protein>
    <submittedName>
        <fullName evidence="3">Protein SENSITIVITY TO RED LIGHT REDUCED 1</fullName>
    </submittedName>
</protein>
<proteinExistence type="inferred from homology"/>
<dbReference type="PANTHER" id="PTHR28626">
    <property type="entry name" value="SRR1-LIKE PROTEIN"/>
    <property type="match status" value="1"/>
</dbReference>
<sequence>MARLQEAMAAAEARAGAQGWRWQGVRQLVVYGLGCIEDSRVSRYQLFDPAFSATDAALIAALGCQVIATNEGGARVAEEQTLFYLPHCEAALCDSLLAANWRAGRLPHLAVLGNSFDLYRERWAAAGAKPGGARPGRLLRLVEAGAVAELPVPDCGFHVTSAFNDSSLHLLLADACGDALGPCD</sequence>
<evidence type="ECO:0000256" key="1">
    <source>
        <dbReference type="ARBA" id="ARBA00009856"/>
    </source>
</evidence>
<evidence type="ECO:0000313" key="3">
    <source>
        <dbReference type="EMBL" id="KIZ03563.1"/>
    </source>
</evidence>
<evidence type="ECO:0000313" key="4">
    <source>
        <dbReference type="Proteomes" id="UP000054498"/>
    </source>
</evidence>
<dbReference type="KEGG" id="mng:MNEG_4399"/>
<name>A0A0D2JYA1_9CHLO</name>
<dbReference type="GO" id="GO:0005737">
    <property type="term" value="C:cytoplasm"/>
    <property type="evidence" value="ECO:0007669"/>
    <property type="project" value="TreeGrafter"/>
</dbReference>
<evidence type="ECO:0000259" key="2">
    <source>
        <dbReference type="Pfam" id="PF07985"/>
    </source>
</evidence>
<dbReference type="AlphaFoldDB" id="A0A0D2JYA1"/>
<reference evidence="3 4" key="1">
    <citation type="journal article" date="2013" name="BMC Genomics">
        <title>Reconstruction of the lipid metabolism for the microalga Monoraphidium neglectum from its genome sequence reveals characteristics suitable for biofuel production.</title>
        <authorList>
            <person name="Bogen C."/>
            <person name="Al-Dilaimi A."/>
            <person name="Albersmeier A."/>
            <person name="Wichmann J."/>
            <person name="Grundmann M."/>
            <person name="Rupp O."/>
            <person name="Lauersen K.J."/>
            <person name="Blifernez-Klassen O."/>
            <person name="Kalinowski J."/>
            <person name="Goesmann A."/>
            <person name="Mussgnug J.H."/>
            <person name="Kruse O."/>
        </authorList>
    </citation>
    <scope>NUCLEOTIDE SEQUENCE [LARGE SCALE GENOMIC DNA]</scope>
    <source>
        <strain evidence="3 4">SAG 48.87</strain>
    </source>
</reference>
<gene>
    <name evidence="3" type="ORF">MNEG_4399</name>
</gene>
<comment type="similarity">
    <text evidence="1">Belongs to the SRR1 family.</text>
</comment>
<dbReference type="RefSeq" id="XP_013902582.1">
    <property type="nucleotide sequence ID" value="XM_014047128.1"/>
</dbReference>
<organism evidence="3 4">
    <name type="scientific">Monoraphidium neglectum</name>
    <dbReference type="NCBI Taxonomy" id="145388"/>
    <lineage>
        <taxon>Eukaryota</taxon>
        <taxon>Viridiplantae</taxon>
        <taxon>Chlorophyta</taxon>
        <taxon>core chlorophytes</taxon>
        <taxon>Chlorophyceae</taxon>
        <taxon>CS clade</taxon>
        <taxon>Sphaeropleales</taxon>
        <taxon>Selenastraceae</taxon>
        <taxon>Monoraphidium</taxon>
    </lineage>
</organism>
<dbReference type="Proteomes" id="UP000054498">
    <property type="component" value="Unassembled WGS sequence"/>
</dbReference>
<feature type="domain" description="SRR1-like" evidence="2">
    <location>
        <begin position="47"/>
        <end position="169"/>
    </location>
</feature>
<accession>A0A0D2JYA1</accession>
<dbReference type="OrthoDB" id="551431at2759"/>
<dbReference type="EMBL" id="KK100827">
    <property type="protein sequence ID" value="KIZ03563.1"/>
    <property type="molecule type" value="Genomic_DNA"/>
</dbReference>
<dbReference type="Pfam" id="PF07985">
    <property type="entry name" value="SRR1"/>
    <property type="match status" value="1"/>
</dbReference>
<keyword evidence="4" id="KW-1185">Reference proteome</keyword>
<dbReference type="InterPro" id="IPR012942">
    <property type="entry name" value="SRR1-like"/>
</dbReference>
<dbReference type="GO" id="GO:0005634">
    <property type="term" value="C:nucleus"/>
    <property type="evidence" value="ECO:0007669"/>
    <property type="project" value="TreeGrafter"/>
</dbReference>
<dbReference type="InterPro" id="IPR040044">
    <property type="entry name" value="SRR1L"/>
</dbReference>
<dbReference type="GeneID" id="25737277"/>